<organism evidence="1 2">
    <name type="scientific">Cordyceps javanica</name>
    <dbReference type="NCBI Taxonomy" id="43265"/>
    <lineage>
        <taxon>Eukaryota</taxon>
        <taxon>Fungi</taxon>
        <taxon>Dikarya</taxon>
        <taxon>Ascomycota</taxon>
        <taxon>Pezizomycotina</taxon>
        <taxon>Sordariomycetes</taxon>
        <taxon>Hypocreomycetidae</taxon>
        <taxon>Hypocreales</taxon>
        <taxon>Cordycipitaceae</taxon>
        <taxon>Cordyceps</taxon>
    </lineage>
</organism>
<dbReference type="Proteomes" id="UP000315783">
    <property type="component" value="Unassembled WGS sequence"/>
</dbReference>
<gene>
    <name evidence="1" type="ORF">IF1G_11116</name>
</gene>
<protein>
    <submittedName>
        <fullName evidence="1">Uncharacterized protein</fullName>
    </submittedName>
</protein>
<evidence type="ECO:0000313" key="2">
    <source>
        <dbReference type="Proteomes" id="UP000315783"/>
    </source>
</evidence>
<sequence length="115" mass="11929">MLHTATALAKVSYSPLLDSAHFQALNLLRCPKWKARFDGADPFLDKASVAACSAPPPAATTGATAGNGLSFVTYAGCSAPPPRWFAQPTAPTRFVRGTQLARTVAAEATAVANLV</sequence>
<name>A0A545UL94_9HYPO</name>
<dbReference type="AlphaFoldDB" id="A0A545UL94"/>
<proteinExistence type="predicted"/>
<keyword evidence="2" id="KW-1185">Reference proteome</keyword>
<dbReference type="EMBL" id="SPUK01000031">
    <property type="protein sequence ID" value="TQV90224.1"/>
    <property type="molecule type" value="Genomic_DNA"/>
</dbReference>
<evidence type="ECO:0000313" key="1">
    <source>
        <dbReference type="EMBL" id="TQV90224.1"/>
    </source>
</evidence>
<accession>A0A545UL94</accession>
<reference evidence="1 2" key="1">
    <citation type="journal article" date="2019" name="Appl. Microbiol. Biotechnol.">
        <title>Genome sequence of Isaria javanica and comparative genome analysis insights into family S53 peptidase evolution in fungal entomopathogens.</title>
        <authorList>
            <person name="Lin R."/>
            <person name="Zhang X."/>
            <person name="Xin B."/>
            <person name="Zou M."/>
            <person name="Gao Y."/>
            <person name="Qin F."/>
            <person name="Hu Q."/>
            <person name="Xie B."/>
            <person name="Cheng X."/>
        </authorList>
    </citation>
    <scope>NUCLEOTIDE SEQUENCE [LARGE SCALE GENOMIC DNA]</scope>
    <source>
        <strain evidence="1 2">IJ1G</strain>
    </source>
</reference>
<comment type="caution">
    <text evidence="1">The sequence shown here is derived from an EMBL/GenBank/DDBJ whole genome shotgun (WGS) entry which is preliminary data.</text>
</comment>